<feature type="region of interest" description="Disordered" evidence="4">
    <location>
        <begin position="1"/>
        <end position="36"/>
    </location>
</feature>
<gene>
    <name evidence="6" type="ORF">M404DRAFT_993862</name>
</gene>
<evidence type="ECO:0000259" key="5">
    <source>
        <dbReference type="PROSITE" id="PS50102"/>
    </source>
</evidence>
<dbReference type="InParanoid" id="A0A0C3PUG9"/>
<evidence type="ECO:0000256" key="4">
    <source>
        <dbReference type="SAM" id="MobiDB-lite"/>
    </source>
</evidence>
<name>A0A0C3PUG9_PISTI</name>
<organism evidence="6 7">
    <name type="scientific">Pisolithus tinctorius Marx 270</name>
    <dbReference type="NCBI Taxonomy" id="870435"/>
    <lineage>
        <taxon>Eukaryota</taxon>
        <taxon>Fungi</taxon>
        <taxon>Dikarya</taxon>
        <taxon>Basidiomycota</taxon>
        <taxon>Agaricomycotina</taxon>
        <taxon>Agaricomycetes</taxon>
        <taxon>Agaricomycetidae</taxon>
        <taxon>Boletales</taxon>
        <taxon>Sclerodermatineae</taxon>
        <taxon>Pisolithaceae</taxon>
        <taxon>Pisolithus</taxon>
    </lineage>
</organism>
<reference evidence="7" key="2">
    <citation type="submission" date="2015-01" db="EMBL/GenBank/DDBJ databases">
        <title>Evolutionary Origins and Diversification of the Mycorrhizal Mutualists.</title>
        <authorList>
            <consortium name="DOE Joint Genome Institute"/>
            <consortium name="Mycorrhizal Genomics Consortium"/>
            <person name="Kohler A."/>
            <person name="Kuo A."/>
            <person name="Nagy L.G."/>
            <person name="Floudas D."/>
            <person name="Copeland A."/>
            <person name="Barry K.W."/>
            <person name="Cichocki N."/>
            <person name="Veneault-Fourrey C."/>
            <person name="LaButti K."/>
            <person name="Lindquist E.A."/>
            <person name="Lipzen A."/>
            <person name="Lundell T."/>
            <person name="Morin E."/>
            <person name="Murat C."/>
            <person name="Riley R."/>
            <person name="Ohm R."/>
            <person name="Sun H."/>
            <person name="Tunlid A."/>
            <person name="Henrissat B."/>
            <person name="Grigoriev I.V."/>
            <person name="Hibbett D.S."/>
            <person name="Martin F."/>
        </authorList>
    </citation>
    <scope>NUCLEOTIDE SEQUENCE [LARGE SCALE GENOMIC DNA]</scope>
    <source>
        <strain evidence="7">Marx 270</strain>
    </source>
</reference>
<dbReference type="HOGENOM" id="CLU_103040_0_0_1"/>
<dbReference type="PANTHER" id="PTHR23236">
    <property type="entry name" value="EUKARYOTIC TRANSLATION INITIATION FACTOR 4B/4H"/>
    <property type="match status" value="1"/>
</dbReference>
<dbReference type="PANTHER" id="PTHR23236:SF119">
    <property type="entry name" value="NUCLEAR RNA-BINDING PROTEIN SART-3"/>
    <property type="match status" value="1"/>
</dbReference>
<evidence type="ECO:0000313" key="6">
    <source>
        <dbReference type="EMBL" id="KIO12891.1"/>
    </source>
</evidence>
<evidence type="ECO:0000256" key="3">
    <source>
        <dbReference type="PROSITE-ProRule" id="PRU00176"/>
    </source>
</evidence>
<dbReference type="CDD" id="cd00590">
    <property type="entry name" value="RRM_SF"/>
    <property type="match status" value="1"/>
</dbReference>
<dbReference type="Pfam" id="PF00076">
    <property type="entry name" value="RRM_1"/>
    <property type="match status" value="1"/>
</dbReference>
<evidence type="ECO:0000256" key="2">
    <source>
        <dbReference type="ARBA" id="ARBA00022884"/>
    </source>
</evidence>
<dbReference type="SMART" id="SM00360">
    <property type="entry name" value="RRM"/>
    <property type="match status" value="1"/>
</dbReference>
<protein>
    <recommendedName>
        <fullName evidence="5">RRM domain-containing protein</fullName>
    </recommendedName>
</protein>
<evidence type="ECO:0000256" key="1">
    <source>
        <dbReference type="ARBA" id="ARBA00022737"/>
    </source>
</evidence>
<keyword evidence="7" id="KW-1185">Reference proteome</keyword>
<dbReference type="EMBL" id="KN831947">
    <property type="protein sequence ID" value="KIO12891.1"/>
    <property type="molecule type" value="Genomic_DNA"/>
</dbReference>
<sequence length="237" mass="26177">MARFRVPSPSADSSAFDSTSHAATNMPPAKKVTQKPVKIKKALDGLGRARVNAGKARNATSAAYKKAQKQVNHQQITWTYVFVGNIDPGVDESALKEHFKNCGDVISAHIRCSGGIAMTVKPQPDYYKNHKVRQYGVVTFSDKKAVRNAVLLNGSQLGGCEIVVCRSAGDLPEVREKVQQRLDDFRARNGFGDARRARRYGVRPLNSEPTILLDHDAMQNENKKFKLFGFSVPFGIM</sequence>
<dbReference type="GO" id="GO:0003723">
    <property type="term" value="F:RNA binding"/>
    <property type="evidence" value="ECO:0007669"/>
    <property type="project" value="UniProtKB-UniRule"/>
</dbReference>
<proteinExistence type="predicted"/>
<reference evidence="6 7" key="1">
    <citation type="submission" date="2014-04" db="EMBL/GenBank/DDBJ databases">
        <authorList>
            <consortium name="DOE Joint Genome Institute"/>
            <person name="Kuo A."/>
            <person name="Kohler A."/>
            <person name="Costa M.D."/>
            <person name="Nagy L.G."/>
            <person name="Floudas D."/>
            <person name="Copeland A."/>
            <person name="Barry K.W."/>
            <person name="Cichocki N."/>
            <person name="Veneault-Fourrey C."/>
            <person name="LaButti K."/>
            <person name="Lindquist E.A."/>
            <person name="Lipzen A."/>
            <person name="Lundell T."/>
            <person name="Morin E."/>
            <person name="Murat C."/>
            <person name="Sun H."/>
            <person name="Tunlid A."/>
            <person name="Henrissat B."/>
            <person name="Grigoriev I.V."/>
            <person name="Hibbett D.S."/>
            <person name="Martin F."/>
            <person name="Nordberg H.P."/>
            <person name="Cantor M.N."/>
            <person name="Hua S.X."/>
        </authorList>
    </citation>
    <scope>NUCLEOTIDE SEQUENCE [LARGE SCALE GENOMIC DNA]</scope>
    <source>
        <strain evidence="6 7">Marx 270</strain>
    </source>
</reference>
<keyword evidence="1" id="KW-0677">Repeat</keyword>
<evidence type="ECO:0000313" key="7">
    <source>
        <dbReference type="Proteomes" id="UP000054217"/>
    </source>
</evidence>
<keyword evidence="2 3" id="KW-0694">RNA-binding</keyword>
<dbReference type="InterPro" id="IPR035979">
    <property type="entry name" value="RBD_domain_sf"/>
</dbReference>
<dbReference type="Proteomes" id="UP000054217">
    <property type="component" value="Unassembled WGS sequence"/>
</dbReference>
<dbReference type="PROSITE" id="PS50102">
    <property type="entry name" value="RRM"/>
    <property type="match status" value="1"/>
</dbReference>
<dbReference type="InterPro" id="IPR012677">
    <property type="entry name" value="Nucleotide-bd_a/b_plait_sf"/>
</dbReference>
<accession>A0A0C3PUG9</accession>
<dbReference type="InterPro" id="IPR000504">
    <property type="entry name" value="RRM_dom"/>
</dbReference>
<feature type="compositionally biased region" description="Low complexity" evidence="4">
    <location>
        <begin position="7"/>
        <end position="36"/>
    </location>
</feature>
<feature type="domain" description="RRM" evidence="5">
    <location>
        <begin position="79"/>
        <end position="169"/>
    </location>
</feature>
<dbReference type="Gene3D" id="3.30.70.330">
    <property type="match status" value="1"/>
</dbReference>
<dbReference type="SUPFAM" id="SSF54928">
    <property type="entry name" value="RNA-binding domain, RBD"/>
    <property type="match status" value="1"/>
</dbReference>
<dbReference type="OrthoDB" id="4726at2759"/>
<dbReference type="AlphaFoldDB" id="A0A0C3PUG9"/>
<dbReference type="STRING" id="870435.A0A0C3PUG9"/>